<comment type="caution">
    <text evidence="3">The sequence shown here is derived from an EMBL/GenBank/DDBJ whole genome shotgun (WGS) entry which is preliminary data.</text>
</comment>
<sequence length="197" mass="22747">MITARCDPHIFPKERTPSPRLQPTRSLERRRLRKKAEADDIDRFIELAQAALDEAIKEEDAKGVIQELMERVIARTGAPVMAGVIAEQLRSQEVIEQLAEKSFDRQAHRKPCATKNPLTTHHHHLPKPSHPTPLPKKDEAVTRDQYTLPQPACRHELPDRRLLISEYLWRVFRLLLLASLVALMHHFVCTFPHVLLH</sequence>
<feature type="region of interest" description="Disordered" evidence="1">
    <location>
        <begin position="105"/>
        <end position="137"/>
    </location>
</feature>
<keyword evidence="2" id="KW-1133">Transmembrane helix</keyword>
<accession>A0A1X2GP14</accession>
<evidence type="ECO:0000313" key="3">
    <source>
        <dbReference type="EMBL" id="ORX58223.1"/>
    </source>
</evidence>
<dbReference type="AlphaFoldDB" id="A0A1X2GP14"/>
<reference evidence="3 4" key="1">
    <citation type="submission" date="2016-07" db="EMBL/GenBank/DDBJ databases">
        <title>Pervasive Adenine N6-methylation of Active Genes in Fungi.</title>
        <authorList>
            <consortium name="DOE Joint Genome Institute"/>
            <person name="Mondo S.J."/>
            <person name="Dannebaum R.O."/>
            <person name="Kuo R.C."/>
            <person name="Labutti K."/>
            <person name="Haridas S."/>
            <person name="Kuo A."/>
            <person name="Salamov A."/>
            <person name="Ahrendt S.R."/>
            <person name="Lipzen A."/>
            <person name="Sullivan W."/>
            <person name="Andreopoulos W.B."/>
            <person name="Clum A."/>
            <person name="Lindquist E."/>
            <person name="Daum C."/>
            <person name="Ramamoorthy G.K."/>
            <person name="Gryganskyi A."/>
            <person name="Culley D."/>
            <person name="Magnuson J.K."/>
            <person name="James T.Y."/>
            <person name="O'Malley M.A."/>
            <person name="Stajich J.E."/>
            <person name="Spatafora J.W."/>
            <person name="Visel A."/>
            <person name="Grigoriev I.V."/>
        </authorList>
    </citation>
    <scope>NUCLEOTIDE SEQUENCE [LARGE SCALE GENOMIC DNA]</scope>
    <source>
        <strain evidence="3 4">NRRL 3301</strain>
    </source>
</reference>
<organism evidence="3 4">
    <name type="scientific">Hesseltinella vesiculosa</name>
    <dbReference type="NCBI Taxonomy" id="101127"/>
    <lineage>
        <taxon>Eukaryota</taxon>
        <taxon>Fungi</taxon>
        <taxon>Fungi incertae sedis</taxon>
        <taxon>Mucoromycota</taxon>
        <taxon>Mucoromycotina</taxon>
        <taxon>Mucoromycetes</taxon>
        <taxon>Mucorales</taxon>
        <taxon>Cunninghamellaceae</taxon>
        <taxon>Hesseltinella</taxon>
    </lineage>
</organism>
<keyword evidence="2" id="KW-0472">Membrane</keyword>
<name>A0A1X2GP14_9FUNG</name>
<protein>
    <submittedName>
        <fullName evidence="3">Uncharacterized protein</fullName>
    </submittedName>
</protein>
<gene>
    <name evidence="3" type="ORF">DM01DRAFT_1333885</name>
</gene>
<dbReference type="OrthoDB" id="2283974at2759"/>
<evidence type="ECO:0000256" key="1">
    <source>
        <dbReference type="SAM" id="MobiDB-lite"/>
    </source>
</evidence>
<feature type="region of interest" description="Disordered" evidence="1">
    <location>
        <begin position="1"/>
        <end position="31"/>
    </location>
</feature>
<evidence type="ECO:0000313" key="4">
    <source>
        <dbReference type="Proteomes" id="UP000242146"/>
    </source>
</evidence>
<feature type="compositionally biased region" description="Basic and acidic residues" evidence="1">
    <location>
        <begin position="1"/>
        <end position="17"/>
    </location>
</feature>
<keyword evidence="2" id="KW-0812">Transmembrane</keyword>
<dbReference type="Proteomes" id="UP000242146">
    <property type="component" value="Unassembled WGS sequence"/>
</dbReference>
<dbReference type="EMBL" id="MCGT01000007">
    <property type="protein sequence ID" value="ORX58223.1"/>
    <property type="molecule type" value="Genomic_DNA"/>
</dbReference>
<keyword evidence="4" id="KW-1185">Reference proteome</keyword>
<proteinExistence type="predicted"/>
<feature type="transmembrane region" description="Helical" evidence="2">
    <location>
        <begin position="167"/>
        <end position="188"/>
    </location>
</feature>
<evidence type="ECO:0000256" key="2">
    <source>
        <dbReference type="SAM" id="Phobius"/>
    </source>
</evidence>